<sequence length="231" mass="26928">MPDAFWPYPALSVTCTIAASHMSSQDLPLCPVVSPSYQIYMGLDKYENEDLIKWGFPEDVWFHVDKVSSAHVYLRLHKGDSIDDIPQTVIDDCAQLVKANSIQGNKMNNVDVVYTMWSNLKKTPSMDVGQVGFNSEKEVHRVHVEKRQNSIVNRLLKTKEERSPDLRAEREQRDREEQAEKRKQMLLEKQREKEEIRRRKEQEELRSYASLMKPENMTSNFDSGNDSDDFM</sequence>
<feature type="compositionally biased region" description="Basic and acidic residues" evidence="4">
    <location>
        <begin position="157"/>
        <end position="206"/>
    </location>
</feature>
<evidence type="ECO:0000256" key="1">
    <source>
        <dbReference type="ARBA" id="ARBA00008998"/>
    </source>
</evidence>
<proteinExistence type="inferred from homology"/>
<feature type="region of interest" description="Disordered" evidence="4">
    <location>
        <begin position="157"/>
        <end position="231"/>
    </location>
</feature>
<evidence type="ECO:0000256" key="4">
    <source>
        <dbReference type="SAM" id="MobiDB-lite"/>
    </source>
</evidence>
<feature type="domain" description="NFACT RNA-binding" evidence="5">
    <location>
        <begin position="35"/>
        <end position="134"/>
    </location>
</feature>
<keyword evidence="6" id="KW-1185">Reference proteome</keyword>
<organism evidence="6 7">
    <name type="scientific">Octopus sinensis</name>
    <name type="common">East Asian common octopus</name>
    <dbReference type="NCBI Taxonomy" id="2607531"/>
    <lineage>
        <taxon>Eukaryota</taxon>
        <taxon>Metazoa</taxon>
        <taxon>Spiralia</taxon>
        <taxon>Lophotrochozoa</taxon>
        <taxon>Mollusca</taxon>
        <taxon>Cephalopoda</taxon>
        <taxon>Coleoidea</taxon>
        <taxon>Octopodiformes</taxon>
        <taxon>Octopoda</taxon>
        <taxon>Incirrata</taxon>
        <taxon>Octopodidae</taxon>
        <taxon>Octopus</taxon>
    </lineage>
</organism>
<dbReference type="InterPro" id="IPR008532">
    <property type="entry name" value="NFACT_RNA-bd"/>
</dbReference>
<dbReference type="InterPro" id="IPR039730">
    <property type="entry name" value="Jlp2/Ccd25"/>
</dbReference>
<reference evidence="7" key="1">
    <citation type="submission" date="2025-08" db="UniProtKB">
        <authorList>
            <consortium name="RefSeq"/>
        </authorList>
    </citation>
    <scope>IDENTIFICATION</scope>
</reference>
<dbReference type="RefSeq" id="XP_036368555.1">
    <property type="nucleotide sequence ID" value="XM_036512662.1"/>
</dbReference>
<comment type="subunit">
    <text evidence="3">Interacts (via cytoplasmic region) with ILK.</text>
</comment>
<dbReference type="PANTHER" id="PTHR13049">
    <property type="entry name" value="DUF814-RELATED"/>
    <property type="match status" value="1"/>
</dbReference>
<evidence type="ECO:0000259" key="5">
    <source>
        <dbReference type="Pfam" id="PF05670"/>
    </source>
</evidence>
<dbReference type="Proteomes" id="UP000515154">
    <property type="component" value="Linkage group LG23"/>
</dbReference>
<evidence type="ECO:0000313" key="7">
    <source>
        <dbReference type="RefSeq" id="XP_036368555.1"/>
    </source>
</evidence>
<protein>
    <recommendedName>
        <fullName evidence="2">Coiled-coil domain-containing protein 25</fullName>
    </recommendedName>
</protein>
<dbReference type="AlphaFoldDB" id="A0A7E6FMC3"/>
<accession>A0A7E6FMC3</accession>
<name>A0A7E6FMC3_9MOLL</name>
<evidence type="ECO:0000313" key="6">
    <source>
        <dbReference type="Proteomes" id="UP000515154"/>
    </source>
</evidence>
<gene>
    <name evidence="7" type="primary">LOC115223586</name>
</gene>
<evidence type="ECO:0000256" key="3">
    <source>
        <dbReference type="ARBA" id="ARBA00024214"/>
    </source>
</evidence>
<dbReference type="PANTHER" id="PTHR13049:SF2">
    <property type="entry name" value="COILED-COIL DOMAIN-CONTAINING PROTEIN 25"/>
    <property type="match status" value="1"/>
</dbReference>
<evidence type="ECO:0000256" key="2">
    <source>
        <dbReference type="ARBA" id="ARBA00016700"/>
    </source>
</evidence>
<dbReference type="Pfam" id="PF05670">
    <property type="entry name" value="NFACT-R_1"/>
    <property type="match status" value="1"/>
</dbReference>
<comment type="similarity">
    <text evidence="1">Belongs to the CCDC25 family.</text>
</comment>